<comment type="function">
    <text evidence="5">Involved in ribosomal large subunit assembly.</text>
</comment>
<sequence>MEDADSTETTSRPSIHVTKPTPYTFDLGNLLANDPNPIPSSLTEATLTALARDSAQALLNQLLTTCPIRTSDDGTLLTLPAPSTPLPREKPLPAAKEPTKWELFAAKKGIKAKRRDEGGGKKVYDEESGEWVRKWGYKGKNKDGEGDWLVEVDAKKHTTKEGEEGNVRAMGRTERMERIKRNERKMRKNELRASKMGA</sequence>
<feature type="region of interest" description="Disordered" evidence="6">
    <location>
        <begin position="155"/>
        <end position="198"/>
    </location>
</feature>
<evidence type="ECO:0000256" key="3">
    <source>
        <dbReference type="ARBA" id="ARBA00022517"/>
    </source>
</evidence>
<dbReference type="Proteomes" id="UP000800041">
    <property type="component" value="Unassembled WGS sequence"/>
</dbReference>
<dbReference type="AlphaFoldDB" id="A0A6G1GUW2"/>
<feature type="region of interest" description="Disordered" evidence="6">
    <location>
        <begin position="1"/>
        <end position="20"/>
    </location>
</feature>
<feature type="compositionally biased region" description="Basic and acidic residues" evidence="6">
    <location>
        <begin position="188"/>
        <end position="198"/>
    </location>
</feature>
<dbReference type="GO" id="GO:0005634">
    <property type="term" value="C:nucleus"/>
    <property type="evidence" value="ECO:0007669"/>
    <property type="project" value="UniProtKB-SubCell"/>
</dbReference>
<keyword evidence="8" id="KW-1185">Reference proteome</keyword>
<protein>
    <recommendedName>
        <fullName evidence="5">Ribosome biogenesis regulatory protein</fullName>
    </recommendedName>
</protein>
<comment type="subcellular location">
    <subcellularLocation>
        <location evidence="1 5">Nucleus</location>
    </subcellularLocation>
</comment>
<accession>A0A6G1GUW2</accession>
<evidence type="ECO:0000256" key="2">
    <source>
        <dbReference type="ARBA" id="ARBA00010077"/>
    </source>
</evidence>
<proteinExistence type="inferred from homology"/>
<dbReference type="OrthoDB" id="28455at2759"/>
<evidence type="ECO:0000256" key="6">
    <source>
        <dbReference type="SAM" id="MobiDB-lite"/>
    </source>
</evidence>
<name>A0A6G1GUW2_9PEZI</name>
<evidence type="ECO:0000313" key="8">
    <source>
        <dbReference type="Proteomes" id="UP000800041"/>
    </source>
</evidence>
<keyword evidence="4 5" id="KW-0539">Nucleus</keyword>
<evidence type="ECO:0000256" key="1">
    <source>
        <dbReference type="ARBA" id="ARBA00004123"/>
    </source>
</evidence>
<feature type="compositionally biased region" description="Basic and acidic residues" evidence="6">
    <location>
        <begin position="155"/>
        <end position="180"/>
    </location>
</feature>
<comment type="similarity">
    <text evidence="2 5">Belongs to the RRS1 family.</text>
</comment>
<dbReference type="EMBL" id="ML977167">
    <property type="protein sequence ID" value="KAF1984602.1"/>
    <property type="molecule type" value="Genomic_DNA"/>
</dbReference>
<evidence type="ECO:0000313" key="7">
    <source>
        <dbReference type="EMBL" id="KAF1984602.1"/>
    </source>
</evidence>
<reference evidence="7" key="1">
    <citation type="journal article" date="2020" name="Stud. Mycol.">
        <title>101 Dothideomycetes genomes: a test case for predicting lifestyles and emergence of pathogens.</title>
        <authorList>
            <person name="Haridas S."/>
            <person name="Albert R."/>
            <person name="Binder M."/>
            <person name="Bloem J."/>
            <person name="Labutti K."/>
            <person name="Salamov A."/>
            <person name="Andreopoulos B."/>
            <person name="Baker S."/>
            <person name="Barry K."/>
            <person name="Bills G."/>
            <person name="Bluhm B."/>
            <person name="Cannon C."/>
            <person name="Castanera R."/>
            <person name="Culley D."/>
            <person name="Daum C."/>
            <person name="Ezra D."/>
            <person name="Gonzalez J."/>
            <person name="Henrissat B."/>
            <person name="Kuo A."/>
            <person name="Liang C."/>
            <person name="Lipzen A."/>
            <person name="Lutzoni F."/>
            <person name="Magnuson J."/>
            <person name="Mondo S."/>
            <person name="Nolan M."/>
            <person name="Ohm R."/>
            <person name="Pangilinan J."/>
            <person name="Park H.-J."/>
            <person name="Ramirez L."/>
            <person name="Alfaro M."/>
            <person name="Sun H."/>
            <person name="Tritt A."/>
            <person name="Yoshinaga Y."/>
            <person name="Zwiers L.-H."/>
            <person name="Turgeon B."/>
            <person name="Goodwin S."/>
            <person name="Spatafora J."/>
            <person name="Crous P."/>
            <person name="Grigoriev I."/>
        </authorList>
    </citation>
    <scope>NUCLEOTIDE SEQUENCE</scope>
    <source>
        <strain evidence="7">CBS 113979</strain>
    </source>
</reference>
<dbReference type="GO" id="GO:0042254">
    <property type="term" value="P:ribosome biogenesis"/>
    <property type="evidence" value="ECO:0007669"/>
    <property type="project" value="UniProtKB-KW"/>
</dbReference>
<organism evidence="7 8">
    <name type="scientific">Aulographum hederae CBS 113979</name>
    <dbReference type="NCBI Taxonomy" id="1176131"/>
    <lineage>
        <taxon>Eukaryota</taxon>
        <taxon>Fungi</taxon>
        <taxon>Dikarya</taxon>
        <taxon>Ascomycota</taxon>
        <taxon>Pezizomycotina</taxon>
        <taxon>Dothideomycetes</taxon>
        <taxon>Pleosporomycetidae</taxon>
        <taxon>Aulographales</taxon>
        <taxon>Aulographaceae</taxon>
    </lineage>
</organism>
<dbReference type="InterPro" id="IPR007023">
    <property type="entry name" value="Ribosom_reg"/>
</dbReference>
<evidence type="ECO:0000256" key="4">
    <source>
        <dbReference type="ARBA" id="ARBA00023242"/>
    </source>
</evidence>
<feature type="region of interest" description="Disordered" evidence="6">
    <location>
        <begin position="74"/>
        <end position="99"/>
    </location>
</feature>
<dbReference type="Pfam" id="PF04939">
    <property type="entry name" value="RRS1"/>
    <property type="match status" value="1"/>
</dbReference>
<gene>
    <name evidence="7" type="ORF">K402DRAFT_380871</name>
</gene>
<keyword evidence="3 5" id="KW-0690">Ribosome biogenesis</keyword>
<evidence type="ECO:0000256" key="5">
    <source>
        <dbReference type="RuleBase" id="RU364132"/>
    </source>
</evidence>